<reference evidence="8" key="1">
    <citation type="journal article" date="2019" name="Int. J. Syst. Evol. Microbiol.">
        <title>The Global Catalogue of Microorganisms (GCM) 10K type strain sequencing project: providing services to taxonomists for standard genome sequencing and annotation.</title>
        <authorList>
            <consortium name="The Broad Institute Genomics Platform"/>
            <consortium name="The Broad Institute Genome Sequencing Center for Infectious Disease"/>
            <person name="Wu L."/>
            <person name="Ma J."/>
        </authorList>
    </citation>
    <scope>NUCLEOTIDE SEQUENCE [LARGE SCALE GENOMIC DNA]</scope>
    <source>
        <strain evidence="8">CGMCC 1.3240</strain>
    </source>
</reference>
<dbReference type="PANTHER" id="PTHR19288:SF46">
    <property type="entry name" value="HALOACID DEHALOGENASE-LIKE HYDROLASE DOMAIN-CONTAINING PROTEIN 2"/>
    <property type="match status" value="1"/>
</dbReference>
<dbReference type="CDD" id="cd07530">
    <property type="entry name" value="HAD_Pase_UmpH-like"/>
    <property type="match status" value="1"/>
</dbReference>
<dbReference type="NCBIfam" id="TIGR01457">
    <property type="entry name" value="HAD-SF-IIA-hyp2"/>
    <property type="match status" value="1"/>
</dbReference>
<name>A0ABW0VU36_9BACL</name>
<dbReference type="Proteomes" id="UP001596047">
    <property type="component" value="Unassembled WGS sequence"/>
</dbReference>
<evidence type="ECO:0000313" key="7">
    <source>
        <dbReference type="EMBL" id="MFC5648434.1"/>
    </source>
</evidence>
<evidence type="ECO:0000256" key="3">
    <source>
        <dbReference type="ARBA" id="ARBA00022723"/>
    </source>
</evidence>
<dbReference type="InterPro" id="IPR006357">
    <property type="entry name" value="HAD-SF_hydro_IIA"/>
</dbReference>
<evidence type="ECO:0000256" key="4">
    <source>
        <dbReference type="ARBA" id="ARBA00022801"/>
    </source>
</evidence>
<gene>
    <name evidence="7" type="ORF">ACFPYJ_04710</name>
</gene>
<dbReference type="EC" id="3.1.3.-" evidence="6"/>
<evidence type="ECO:0000313" key="8">
    <source>
        <dbReference type="Proteomes" id="UP001596047"/>
    </source>
</evidence>
<keyword evidence="3 6" id="KW-0479">Metal-binding</keyword>
<dbReference type="RefSeq" id="WP_379186895.1">
    <property type="nucleotide sequence ID" value="NZ_JBHSOW010000016.1"/>
</dbReference>
<protein>
    <recommendedName>
        <fullName evidence="6">Acid sugar phosphatase</fullName>
        <ecNumber evidence="6">3.1.3.-</ecNumber>
    </recommendedName>
</protein>
<dbReference type="PANTHER" id="PTHR19288">
    <property type="entry name" value="4-NITROPHENYLPHOSPHATASE-RELATED"/>
    <property type="match status" value="1"/>
</dbReference>
<keyword evidence="4 7" id="KW-0378">Hydrolase</keyword>
<dbReference type="SFLD" id="SFLDG01139">
    <property type="entry name" value="C2.A:_Pyridoxal_Phosphate_Phos"/>
    <property type="match status" value="1"/>
</dbReference>
<dbReference type="NCBIfam" id="TIGR01460">
    <property type="entry name" value="HAD-SF-IIA"/>
    <property type="match status" value="1"/>
</dbReference>
<dbReference type="SFLD" id="SFLDS00003">
    <property type="entry name" value="Haloacid_Dehalogenase"/>
    <property type="match status" value="1"/>
</dbReference>
<evidence type="ECO:0000256" key="1">
    <source>
        <dbReference type="ARBA" id="ARBA00001946"/>
    </source>
</evidence>
<dbReference type="SUPFAM" id="SSF56784">
    <property type="entry name" value="HAD-like"/>
    <property type="match status" value="1"/>
</dbReference>
<sequence length="275" mass="29231">MAEQELPLRGLLIDLDGTVYHGHRMIDGADKLIRMLQDKQLPYLFVTNNSTATPGVVAERLQAMGIPAQAQDVCTSAQAAASYMADNHPNGRVFAIGEEGLQTALIEAGLQLVEENPDIVVQGMDREFTFSRMAQAVRFLLAGASYVLTNPDRLLPTAEGFMPGAGSLSAMLQAASGIEPTVIGKPSAILMDFALNKLGLKAEEAWVIGDNPMTDIAAGHAAGCKSVLVLTGLATPHNYQQLLEAAGCTADVVLEDLHSLHTYIGDKLASHQLTP</sequence>
<comment type="similarity">
    <text evidence="2 6">Belongs to the HAD-like hydrolase superfamily. NagD family.</text>
</comment>
<keyword evidence="5 6" id="KW-0460">Magnesium</keyword>
<evidence type="ECO:0000256" key="5">
    <source>
        <dbReference type="ARBA" id="ARBA00022842"/>
    </source>
</evidence>
<comment type="caution">
    <text evidence="7">The sequence shown here is derived from an EMBL/GenBank/DDBJ whole genome shotgun (WGS) entry which is preliminary data.</text>
</comment>
<dbReference type="GO" id="GO:0016787">
    <property type="term" value="F:hydrolase activity"/>
    <property type="evidence" value="ECO:0007669"/>
    <property type="project" value="UniProtKB-KW"/>
</dbReference>
<dbReference type="Pfam" id="PF13242">
    <property type="entry name" value="Hydrolase_like"/>
    <property type="match status" value="1"/>
</dbReference>
<dbReference type="InterPro" id="IPR036412">
    <property type="entry name" value="HAD-like_sf"/>
</dbReference>
<dbReference type="InterPro" id="IPR006354">
    <property type="entry name" value="HAD-SF_hydro_IIA_hyp1"/>
</dbReference>
<organism evidence="7 8">
    <name type="scientific">Paenibacillus solisilvae</name>
    <dbReference type="NCBI Taxonomy" id="2486751"/>
    <lineage>
        <taxon>Bacteria</taxon>
        <taxon>Bacillati</taxon>
        <taxon>Bacillota</taxon>
        <taxon>Bacilli</taxon>
        <taxon>Bacillales</taxon>
        <taxon>Paenibacillaceae</taxon>
        <taxon>Paenibacillus</taxon>
    </lineage>
</organism>
<comment type="cofactor">
    <cofactor evidence="1 6">
        <name>Mg(2+)</name>
        <dbReference type="ChEBI" id="CHEBI:18420"/>
    </cofactor>
</comment>
<dbReference type="Gene3D" id="3.40.50.1000">
    <property type="entry name" value="HAD superfamily/HAD-like"/>
    <property type="match status" value="2"/>
</dbReference>
<evidence type="ECO:0000256" key="2">
    <source>
        <dbReference type="ARBA" id="ARBA00006696"/>
    </source>
</evidence>
<dbReference type="Pfam" id="PF13344">
    <property type="entry name" value="Hydrolase_6"/>
    <property type="match status" value="1"/>
</dbReference>
<dbReference type="InterPro" id="IPR023214">
    <property type="entry name" value="HAD_sf"/>
</dbReference>
<proteinExistence type="inferred from homology"/>
<accession>A0ABW0VU36</accession>
<keyword evidence="8" id="KW-1185">Reference proteome</keyword>
<dbReference type="PIRSF" id="PIRSF000915">
    <property type="entry name" value="PGP-type_phosphatase"/>
    <property type="match status" value="1"/>
</dbReference>
<evidence type="ECO:0000256" key="6">
    <source>
        <dbReference type="PIRNR" id="PIRNR000915"/>
    </source>
</evidence>
<dbReference type="EMBL" id="JBHSOW010000016">
    <property type="protein sequence ID" value="MFC5648434.1"/>
    <property type="molecule type" value="Genomic_DNA"/>
</dbReference>
<comment type="function">
    <text evidence="6">Catalyzes the dephosphorylation of 2-6 carbon acid sugars in vitro.</text>
</comment>